<organism evidence="1 2">
    <name type="scientific">Pedobacter soli</name>
    <dbReference type="NCBI Taxonomy" id="390242"/>
    <lineage>
        <taxon>Bacteria</taxon>
        <taxon>Pseudomonadati</taxon>
        <taxon>Bacteroidota</taxon>
        <taxon>Sphingobacteriia</taxon>
        <taxon>Sphingobacteriales</taxon>
        <taxon>Sphingobacteriaceae</taxon>
        <taxon>Pedobacter</taxon>
    </lineage>
</organism>
<evidence type="ECO:0000313" key="1">
    <source>
        <dbReference type="EMBL" id="SDD14392.1"/>
    </source>
</evidence>
<dbReference type="InterPro" id="IPR047715">
    <property type="entry name" value="EboA_dom"/>
</dbReference>
<dbReference type="AlphaFoldDB" id="A0A1G6SBW8"/>
<sequence length="286" mass="32094">MMKESDLVTTNKLLLDIIKTNLKGEGLSWLGAWETTPDQINSIGKTFVMAPRKTGKAIVQLSDSQLAALNEADLTYIAQWSIDRLCRVWLLSNLPATDQDKLYKAISQLCLSAEMNEAVALYSALPFLPFPEIWALRCAEGIRSNIGSVLEAIMENNPYPAQYLDEAAWNQLVLKAFFTEKSINVIVGLDERANLALALTLTDYAKERWAAGRKVNPQLWRLVGKFTNSEIFEVLKTGLQHYDQVEQRAIALAVAGSDYQPAKDYINTFPELKNVLTTNSLSWDQF</sequence>
<gene>
    <name evidence="1" type="ORF">SAMN04488024_104214</name>
</gene>
<protein>
    <recommendedName>
        <fullName evidence="3">ERAP1-like C-terminal domain-containing protein</fullName>
    </recommendedName>
</protein>
<dbReference type="Proteomes" id="UP000199455">
    <property type="component" value="Unassembled WGS sequence"/>
</dbReference>
<reference evidence="2" key="1">
    <citation type="submission" date="2016-10" db="EMBL/GenBank/DDBJ databases">
        <authorList>
            <person name="Varghese N."/>
            <person name="Submissions S."/>
        </authorList>
    </citation>
    <scope>NUCLEOTIDE SEQUENCE [LARGE SCALE GENOMIC DNA]</scope>
    <source>
        <strain evidence="2">DSM 18609</strain>
    </source>
</reference>
<evidence type="ECO:0008006" key="3">
    <source>
        <dbReference type="Google" id="ProtNLM"/>
    </source>
</evidence>
<dbReference type="RefSeq" id="WP_143009562.1">
    <property type="nucleotide sequence ID" value="NZ_FMZH01000004.1"/>
</dbReference>
<proteinExistence type="predicted"/>
<accession>A0A1G6SBW8</accession>
<dbReference type="EMBL" id="FMZH01000004">
    <property type="protein sequence ID" value="SDD14392.1"/>
    <property type="molecule type" value="Genomic_DNA"/>
</dbReference>
<keyword evidence="2" id="KW-1185">Reference proteome</keyword>
<dbReference type="STRING" id="390242.SAMN04488024_104214"/>
<evidence type="ECO:0000313" key="2">
    <source>
        <dbReference type="Proteomes" id="UP000199455"/>
    </source>
</evidence>
<dbReference type="NCBIfam" id="NF035938">
    <property type="entry name" value="EboA_domain"/>
    <property type="match status" value="1"/>
</dbReference>
<name>A0A1G6SBW8_9SPHI</name>